<protein>
    <submittedName>
        <fullName evidence="1">Uncharacterized protein</fullName>
    </submittedName>
</protein>
<reference evidence="2" key="1">
    <citation type="submission" date="2018-02" db="EMBL/GenBank/DDBJ databases">
        <authorList>
            <person name="Hausmann B."/>
        </authorList>
    </citation>
    <scope>NUCLEOTIDE SEQUENCE [LARGE SCALE GENOMIC DNA]</scope>
    <source>
        <strain evidence="2">Peat soil MAG SbA5</strain>
    </source>
</reference>
<proteinExistence type="predicted"/>
<dbReference type="AlphaFoldDB" id="A0A2N9L7L7"/>
<organism evidence="1 2">
    <name type="scientific">Candidatus Sulfuritelmatomonas gaucii</name>
    <dbReference type="NCBI Taxonomy" id="2043161"/>
    <lineage>
        <taxon>Bacteria</taxon>
        <taxon>Pseudomonadati</taxon>
        <taxon>Acidobacteriota</taxon>
        <taxon>Terriglobia</taxon>
        <taxon>Terriglobales</taxon>
        <taxon>Acidobacteriaceae</taxon>
        <taxon>Candidatus Sulfuritelmatomonas</taxon>
    </lineage>
</organism>
<dbReference type="EMBL" id="OKRB01000078">
    <property type="protein sequence ID" value="SPE19292.1"/>
    <property type="molecule type" value="Genomic_DNA"/>
</dbReference>
<evidence type="ECO:0000313" key="2">
    <source>
        <dbReference type="Proteomes" id="UP000239735"/>
    </source>
</evidence>
<evidence type="ECO:0000313" key="1">
    <source>
        <dbReference type="EMBL" id="SPE19292.1"/>
    </source>
</evidence>
<gene>
    <name evidence="1" type="ORF">SBA5_220138</name>
</gene>
<dbReference type="Proteomes" id="UP000239735">
    <property type="component" value="Unassembled WGS sequence"/>
</dbReference>
<sequence>MRRWLMKLCELENNCMHIEANARAVVAASETSANTSPRKIRLATPLWEKVEHASRVVQKSY</sequence>
<accession>A0A2N9L7L7</accession>
<name>A0A2N9L7L7_9BACT</name>